<gene>
    <name evidence="3" type="ORF">RHGRI_001906</name>
</gene>
<dbReference type="Proteomes" id="UP000823749">
    <property type="component" value="Chromosome 1"/>
</dbReference>
<reference evidence="3" key="1">
    <citation type="submission" date="2020-08" db="EMBL/GenBank/DDBJ databases">
        <title>Plant Genome Project.</title>
        <authorList>
            <person name="Zhang R.-G."/>
        </authorList>
    </citation>
    <scope>NUCLEOTIDE SEQUENCE</scope>
    <source>
        <strain evidence="3">WSP0</strain>
        <tissue evidence="3">Leaf</tissue>
    </source>
</reference>
<keyword evidence="1" id="KW-0378">Hydrolase</keyword>
<dbReference type="PANTHER" id="PTHR10492">
    <property type="match status" value="1"/>
</dbReference>
<evidence type="ECO:0000313" key="4">
    <source>
        <dbReference type="Proteomes" id="UP000823749"/>
    </source>
</evidence>
<dbReference type="GO" id="GO:0043139">
    <property type="term" value="F:5'-3' DNA helicase activity"/>
    <property type="evidence" value="ECO:0007669"/>
    <property type="project" value="UniProtKB-EC"/>
</dbReference>
<keyword evidence="1" id="KW-0547">Nucleotide-binding</keyword>
<dbReference type="SUPFAM" id="SSF52540">
    <property type="entry name" value="P-loop containing nucleoside triphosphate hydrolases"/>
    <property type="match status" value="1"/>
</dbReference>
<comment type="catalytic activity">
    <reaction evidence="1">
        <text>ATP + H2O = ADP + phosphate + H(+)</text>
        <dbReference type="Rhea" id="RHEA:13065"/>
        <dbReference type="ChEBI" id="CHEBI:15377"/>
        <dbReference type="ChEBI" id="CHEBI:15378"/>
        <dbReference type="ChEBI" id="CHEBI:30616"/>
        <dbReference type="ChEBI" id="CHEBI:43474"/>
        <dbReference type="ChEBI" id="CHEBI:456216"/>
        <dbReference type="EC" id="5.6.2.3"/>
    </reaction>
</comment>
<keyword evidence="1" id="KW-0067">ATP-binding</keyword>
<keyword evidence="1" id="KW-0347">Helicase</keyword>
<dbReference type="GO" id="GO:0000723">
    <property type="term" value="P:telomere maintenance"/>
    <property type="evidence" value="ECO:0007669"/>
    <property type="project" value="InterPro"/>
</dbReference>
<dbReference type="InterPro" id="IPR027417">
    <property type="entry name" value="P-loop_NTPase"/>
</dbReference>
<comment type="cofactor">
    <cofactor evidence="1">
        <name>Mg(2+)</name>
        <dbReference type="ChEBI" id="CHEBI:18420"/>
    </cofactor>
</comment>
<dbReference type="GO" id="GO:0006310">
    <property type="term" value="P:DNA recombination"/>
    <property type="evidence" value="ECO:0007669"/>
    <property type="project" value="UniProtKB-KW"/>
</dbReference>
<dbReference type="InterPro" id="IPR010285">
    <property type="entry name" value="DNA_helicase_pif1-like_DEAD"/>
</dbReference>
<evidence type="ECO:0000256" key="1">
    <source>
        <dbReference type="RuleBase" id="RU363044"/>
    </source>
</evidence>
<feature type="domain" description="DNA helicase Pif1-like DEAD-box helicase" evidence="2">
    <location>
        <begin position="2"/>
        <end position="158"/>
    </location>
</feature>
<dbReference type="InterPro" id="IPR012340">
    <property type="entry name" value="NA-bd_OB-fold"/>
</dbReference>
<dbReference type="Pfam" id="PF05970">
    <property type="entry name" value="PIF1"/>
    <property type="match status" value="1"/>
</dbReference>
<dbReference type="GO" id="GO:0005524">
    <property type="term" value="F:ATP binding"/>
    <property type="evidence" value="ECO:0007669"/>
    <property type="project" value="UniProtKB-KW"/>
</dbReference>
<proteinExistence type="inferred from homology"/>
<comment type="caution">
    <text evidence="3">The sequence shown here is derived from an EMBL/GenBank/DDBJ whole genome shotgun (WGS) entry which is preliminary data.</text>
</comment>
<evidence type="ECO:0000313" key="3">
    <source>
        <dbReference type="EMBL" id="KAG5566130.1"/>
    </source>
</evidence>
<protein>
    <recommendedName>
        <fullName evidence="1">ATP-dependent DNA helicase</fullName>
        <ecNumber evidence="1">5.6.2.3</ecNumber>
    </recommendedName>
</protein>
<keyword evidence="1" id="KW-0227">DNA damage</keyword>
<dbReference type="Gene3D" id="2.40.50.140">
    <property type="entry name" value="Nucleic acid-binding proteins"/>
    <property type="match status" value="1"/>
</dbReference>
<accession>A0AAV6LN59</accession>
<name>A0AAV6LN59_9ERIC</name>
<keyword evidence="4" id="KW-1185">Reference proteome</keyword>
<evidence type="ECO:0000259" key="2">
    <source>
        <dbReference type="Pfam" id="PF05970"/>
    </source>
</evidence>
<organism evidence="3 4">
    <name type="scientific">Rhododendron griersonianum</name>
    <dbReference type="NCBI Taxonomy" id="479676"/>
    <lineage>
        <taxon>Eukaryota</taxon>
        <taxon>Viridiplantae</taxon>
        <taxon>Streptophyta</taxon>
        <taxon>Embryophyta</taxon>
        <taxon>Tracheophyta</taxon>
        <taxon>Spermatophyta</taxon>
        <taxon>Magnoliopsida</taxon>
        <taxon>eudicotyledons</taxon>
        <taxon>Gunneridae</taxon>
        <taxon>Pentapetalae</taxon>
        <taxon>asterids</taxon>
        <taxon>Ericales</taxon>
        <taxon>Ericaceae</taxon>
        <taxon>Ericoideae</taxon>
        <taxon>Rhodoreae</taxon>
        <taxon>Rhododendron</taxon>
    </lineage>
</organism>
<dbReference type="GO" id="GO:0006281">
    <property type="term" value="P:DNA repair"/>
    <property type="evidence" value="ECO:0007669"/>
    <property type="project" value="UniProtKB-KW"/>
</dbReference>
<dbReference type="EC" id="5.6.2.3" evidence="1"/>
<keyword evidence="1" id="KW-0233">DNA recombination</keyword>
<dbReference type="GO" id="GO:0016787">
    <property type="term" value="F:hydrolase activity"/>
    <property type="evidence" value="ECO:0007669"/>
    <property type="project" value="UniProtKB-KW"/>
</dbReference>
<sequence length="486" mass="54440">MNKITLATATSGVVASILPNGRTVHSRFKIPSDGDGNLCCNVGKQTGLASLLNAAAFIIWDETSMAKRQSIEAVDRMLQDVTEVDLLFGGKVVVLGVDFLQVLLVIPKGTRQDCIDASLVRSSIWPCLKNFRLKQNMRAKTDPSFSDFLLKVGNGLEPENLNGQIAIPASMTLSPNPAQTPVQQLIDFVFPDLHSYSNQSLSMIDCAILTPKNDLVDDINEQLINNFPGKEYLYVSVDETVNKADQALYVDFLHLGTKIQATIFGPDIEILEHTLKVYHTYSIRNAQITKTPDDCHHVANNILQWKLLSRTPVEKITVEGLSIRALKYNFVPLAELHNHQNNKNGIEVLFAIMHVGPKRKTPKTYVQNVIVIDQGCLAHSTKIQNLDIGHLNQMGTPTTPVEPPFERKIININRLPTIVSEYYWIQPVCKITDLNHNFFYMSCSKCNHGTDATDDTEFWCNFCDEKVEPMPRFAMLPKEPNFSLCN</sequence>
<dbReference type="Gene3D" id="3.40.50.300">
    <property type="entry name" value="P-loop containing nucleotide triphosphate hydrolases"/>
    <property type="match status" value="1"/>
</dbReference>
<dbReference type="EMBL" id="JACTNZ010000001">
    <property type="protein sequence ID" value="KAG5566130.1"/>
    <property type="molecule type" value="Genomic_DNA"/>
</dbReference>
<keyword evidence="1" id="KW-0234">DNA repair</keyword>
<dbReference type="PANTHER" id="PTHR10492:SF94">
    <property type="entry name" value="ATP-DEPENDENT DNA HELICASE"/>
    <property type="match status" value="1"/>
</dbReference>
<dbReference type="AlphaFoldDB" id="A0AAV6LN59"/>
<comment type="similarity">
    <text evidence="1">Belongs to the helicase family.</text>
</comment>